<accession>F6ZTH4</accession>
<dbReference type="HOGENOM" id="CLU_3370823_0_0_1"/>
<organism evidence="1 2">
    <name type="scientific">Ciona intestinalis</name>
    <name type="common">Transparent sea squirt</name>
    <name type="synonym">Ascidia intestinalis</name>
    <dbReference type="NCBI Taxonomy" id="7719"/>
    <lineage>
        <taxon>Eukaryota</taxon>
        <taxon>Metazoa</taxon>
        <taxon>Chordata</taxon>
        <taxon>Tunicata</taxon>
        <taxon>Ascidiacea</taxon>
        <taxon>Phlebobranchia</taxon>
        <taxon>Cionidae</taxon>
        <taxon>Ciona</taxon>
    </lineage>
</organism>
<reference evidence="1" key="3">
    <citation type="submission" date="2025-09" db="UniProtKB">
        <authorList>
            <consortium name="Ensembl"/>
        </authorList>
    </citation>
    <scope>IDENTIFICATION</scope>
</reference>
<keyword evidence="2" id="KW-1185">Reference proteome</keyword>
<proteinExistence type="predicted"/>
<evidence type="ECO:0000313" key="2">
    <source>
        <dbReference type="Proteomes" id="UP000008144"/>
    </source>
</evidence>
<dbReference type="AlphaFoldDB" id="F6ZTH4"/>
<sequence>RNLQASDAIIKLVTPYSTLNQVQPICEEIPYRLLQ</sequence>
<name>F6ZTH4_CIOIN</name>
<dbReference type="Ensembl" id="ENSCINT00000019836.3">
    <property type="protein sequence ID" value="ENSCINP00000019836.3"/>
    <property type="gene ID" value="ENSCING00000009764.3"/>
</dbReference>
<protein>
    <submittedName>
        <fullName evidence="1">Uncharacterized protein</fullName>
    </submittedName>
</protein>
<reference evidence="2" key="1">
    <citation type="journal article" date="2002" name="Science">
        <title>The draft genome of Ciona intestinalis: insights into chordate and vertebrate origins.</title>
        <authorList>
            <person name="Dehal P."/>
            <person name="Satou Y."/>
            <person name="Campbell R.K."/>
            <person name="Chapman J."/>
            <person name="Degnan B."/>
            <person name="De Tomaso A."/>
            <person name="Davidson B."/>
            <person name="Di Gregorio A."/>
            <person name="Gelpke M."/>
            <person name="Goodstein D.M."/>
            <person name="Harafuji N."/>
            <person name="Hastings K.E."/>
            <person name="Ho I."/>
            <person name="Hotta K."/>
            <person name="Huang W."/>
            <person name="Kawashima T."/>
            <person name="Lemaire P."/>
            <person name="Martinez D."/>
            <person name="Meinertzhagen I.A."/>
            <person name="Necula S."/>
            <person name="Nonaka M."/>
            <person name="Putnam N."/>
            <person name="Rash S."/>
            <person name="Saiga H."/>
            <person name="Satake M."/>
            <person name="Terry A."/>
            <person name="Yamada L."/>
            <person name="Wang H.G."/>
            <person name="Awazu S."/>
            <person name="Azumi K."/>
            <person name="Boore J."/>
            <person name="Branno M."/>
            <person name="Chin-Bow S."/>
            <person name="DeSantis R."/>
            <person name="Doyle S."/>
            <person name="Francino P."/>
            <person name="Keys D.N."/>
            <person name="Haga S."/>
            <person name="Hayashi H."/>
            <person name="Hino K."/>
            <person name="Imai K.S."/>
            <person name="Inaba K."/>
            <person name="Kano S."/>
            <person name="Kobayashi K."/>
            <person name="Kobayashi M."/>
            <person name="Lee B.I."/>
            <person name="Makabe K.W."/>
            <person name="Manohar C."/>
            <person name="Matassi G."/>
            <person name="Medina M."/>
            <person name="Mochizuki Y."/>
            <person name="Mount S."/>
            <person name="Morishita T."/>
            <person name="Miura S."/>
            <person name="Nakayama A."/>
            <person name="Nishizaka S."/>
            <person name="Nomoto H."/>
            <person name="Ohta F."/>
            <person name="Oishi K."/>
            <person name="Rigoutsos I."/>
            <person name="Sano M."/>
            <person name="Sasaki A."/>
            <person name="Sasakura Y."/>
            <person name="Shoguchi E."/>
            <person name="Shin-i T."/>
            <person name="Spagnuolo A."/>
            <person name="Stainier D."/>
            <person name="Suzuki M.M."/>
            <person name="Tassy O."/>
            <person name="Takatori N."/>
            <person name="Tokuoka M."/>
            <person name="Yagi K."/>
            <person name="Yoshizaki F."/>
            <person name="Wada S."/>
            <person name="Zhang C."/>
            <person name="Hyatt P.D."/>
            <person name="Larimer F."/>
            <person name="Detter C."/>
            <person name="Doggett N."/>
            <person name="Glavina T."/>
            <person name="Hawkins T."/>
            <person name="Richardson P."/>
            <person name="Lucas S."/>
            <person name="Kohara Y."/>
            <person name="Levine M."/>
            <person name="Satoh N."/>
            <person name="Rokhsar D.S."/>
        </authorList>
    </citation>
    <scope>NUCLEOTIDE SEQUENCE [LARGE SCALE GENOMIC DNA]</scope>
</reference>
<dbReference type="Proteomes" id="UP000008144">
    <property type="component" value="Unassembled WGS sequence"/>
</dbReference>
<dbReference type="InParanoid" id="F6ZTH4"/>
<evidence type="ECO:0000313" key="1">
    <source>
        <dbReference type="Ensembl" id="ENSCINP00000019836.3"/>
    </source>
</evidence>
<reference evidence="1" key="2">
    <citation type="submission" date="2025-08" db="UniProtKB">
        <authorList>
            <consortium name="Ensembl"/>
        </authorList>
    </citation>
    <scope>IDENTIFICATION</scope>
</reference>